<reference evidence="5" key="1">
    <citation type="submission" date="2021-02" db="EMBL/GenBank/DDBJ databases">
        <authorList>
            <person name="Nowell W R."/>
        </authorList>
    </citation>
    <scope>NUCLEOTIDE SEQUENCE</scope>
</reference>
<evidence type="ECO:0000259" key="4">
    <source>
        <dbReference type="PROSITE" id="PS50067"/>
    </source>
</evidence>
<keyword evidence="2" id="KW-0067">ATP-binding</keyword>
<accession>A0A821YVW2</accession>
<dbReference type="EMBL" id="CAJOBR010025377">
    <property type="protein sequence ID" value="CAF4966114.1"/>
    <property type="molecule type" value="Genomic_DNA"/>
</dbReference>
<dbReference type="GO" id="GO:0005524">
    <property type="term" value="F:ATP binding"/>
    <property type="evidence" value="ECO:0007669"/>
    <property type="project" value="UniProtKB-KW"/>
</dbReference>
<dbReference type="GO" id="GO:0008017">
    <property type="term" value="F:microtubule binding"/>
    <property type="evidence" value="ECO:0007669"/>
    <property type="project" value="InterPro"/>
</dbReference>
<dbReference type="InterPro" id="IPR001752">
    <property type="entry name" value="Kinesin_motor_dom"/>
</dbReference>
<organism evidence="5 6">
    <name type="scientific">Rotaria socialis</name>
    <dbReference type="NCBI Taxonomy" id="392032"/>
    <lineage>
        <taxon>Eukaryota</taxon>
        <taxon>Metazoa</taxon>
        <taxon>Spiralia</taxon>
        <taxon>Gnathifera</taxon>
        <taxon>Rotifera</taxon>
        <taxon>Eurotatoria</taxon>
        <taxon>Bdelloidea</taxon>
        <taxon>Philodinida</taxon>
        <taxon>Philodinidae</taxon>
        <taxon>Rotaria</taxon>
    </lineage>
</organism>
<dbReference type="SUPFAM" id="SSF52540">
    <property type="entry name" value="P-loop containing nucleoside triphosphate hydrolases"/>
    <property type="match status" value="1"/>
</dbReference>
<evidence type="ECO:0000313" key="6">
    <source>
        <dbReference type="Proteomes" id="UP000663848"/>
    </source>
</evidence>
<comment type="caution">
    <text evidence="3">Lacks conserved residue(s) required for the propagation of feature annotation.</text>
</comment>
<dbReference type="GO" id="GO:0007018">
    <property type="term" value="P:microtubule-based movement"/>
    <property type="evidence" value="ECO:0007669"/>
    <property type="project" value="InterPro"/>
</dbReference>
<dbReference type="GO" id="GO:0003777">
    <property type="term" value="F:microtubule motor activity"/>
    <property type="evidence" value="ECO:0007669"/>
    <property type="project" value="InterPro"/>
</dbReference>
<protein>
    <recommendedName>
        <fullName evidence="4">Kinesin motor domain-containing protein</fullName>
    </recommendedName>
</protein>
<evidence type="ECO:0000256" key="2">
    <source>
        <dbReference type="ARBA" id="ARBA00022840"/>
    </source>
</evidence>
<dbReference type="InterPro" id="IPR027417">
    <property type="entry name" value="P-loop_NTPase"/>
</dbReference>
<evidence type="ECO:0000313" key="5">
    <source>
        <dbReference type="EMBL" id="CAF4966114.1"/>
    </source>
</evidence>
<keyword evidence="1" id="KW-0547">Nucleotide-binding</keyword>
<dbReference type="Proteomes" id="UP000663848">
    <property type="component" value="Unassembled WGS sequence"/>
</dbReference>
<dbReference type="Gene3D" id="3.40.850.10">
    <property type="entry name" value="Kinesin motor domain"/>
    <property type="match status" value="1"/>
</dbReference>
<evidence type="ECO:0000256" key="1">
    <source>
        <dbReference type="ARBA" id="ARBA00022741"/>
    </source>
</evidence>
<proteinExistence type="inferred from homology"/>
<dbReference type="PROSITE" id="PS50067">
    <property type="entry name" value="KINESIN_MOTOR_2"/>
    <property type="match status" value="1"/>
</dbReference>
<sequence>MVKQTIQIFCRIKPTKSKTSVYEVNPVDDGANLSIVIPKDATDGYINNKREDFRFRFRQIFDQSAQQEDVFSLVARPVIDK</sequence>
<feature type="domain" description="Kinesin motor" evidence="4">
    <location>
        <begin position="5"/>
        <end position="81"/>
    </location>
</feature>
<name>A0A821YVW2_9BILA</name>
<comment type="similarity">
    <text evidence="3">Belongs to the TRAFAC class myosin-kinesin ATPase superfamily. Kinesin family.</text>
</comment>
<dbReference type="InterPro" id="IPR036961">
    <property type="entry name" value="Kinesin_motor_dom_sf"/>
</dbReference>
<comment type="caution">
    <text evidence="5">The sequence shown here is derived from an EMBL/GenBank/DDBJ whole genome shotgun (WGS) entry which is preliminary data.</text>
</comment>
<gene>
    <name evidence="5" type="ORF">QYT958_LOCUS34752</name>
</gene>
<evidence type="ECO:0000256" key="3">
    <source>
        <dbReference type="PROSITE-ProRule" id="PRU00283"/>
    </source>
</evidence>
<dbReference type="AlphaFoldDB" id="A0A821YVW2"/>